<dbReference type="Proteomes" id="UP001059596">
    <property type="component" value="Unassembled WGS sequence"/>
</dbReference>
<gene>
    <name evidence="1" type="ORF">M5D96_010417</name>
</gene>
<accession>A0A9P9YGW0</accession>
<sequence>VNCDSDAFADGEVKDRVQETNGIFKERLGGSFRNVVTGQKESARALGTMTSTVRVRAPTHYESVCSHL</sequence>
<evidence type="ECO:0000313" key="1">
    <source>
        <dbReference type="EMBL" id="KAI8036616.1"/>
    </source>
</evidence>
<dbReference type="AlphaFoldDB" id="A0A9P9YGW0"/>
<feature type="non-terminal residue" evidence="1">
    <location>
        <position position="68"/>
    </location>
</feature>
<keyword evidence="2" id="KW-1185">Reference proteome</keyword>
<dbReference type="EMBL" id="JAMKOV010000015">
    <property type="protein sequence ID" value="KAI8036616.1"/>
    <property type="molecule type" value="Genomic_DNA"/>
</dbReference>
<organism evidence="1 2">
    <name type="scientific">Drosophila gunungcola</name>
    <name type="common">fruit fly</name>
    <dbReference type="NCBI Taxonomy" id="103775"/>
    <lineage>
        <taxon>Eukaryota</taxon>
        <taxon>Metazoa</taxon>
        <taxon>Ecdysozoa</taxon>
        <taxon>Arthropoda</taxon>
        <taxon>Hexapoda</taxon>
        <taxon>Insecta</taxon>
        <taxon>Pterygota</taxon>
        <taxon>Neoptera</taxon>
        <taxon>Endopterygota</taxon>
        <taxon>Diptera</taxon>
        <taxon>Brachycera</taxon>
        <taxon>Muscomorpha</taxon>
        <taxon>Ephydroidea</taxon>
        <taxon>Drosophilidae</taxon>
        <taxon>Drosophila</taxon>
        <taxon>Sophophora</taxon>
    </lineage>
</organism>
<reference evidence="1" key="1">
    <citation type="journal article" date="2023" name="Genome Biol. Evol.">
        <title>Long-read-based Genome Assembly of Drosophila gunungcola Reveals Fewer Chemosensory Genes in Flower-breeding Species.</title>
        <authorList>
            <person name="Negi A."/>
            <person name="Liao B.Y."/>
            <person name="Yeh S.D."/>
        </authorList>
    </citation>
    <scope>NUCLEOTIDE SEQUENCE</scope>
    <source>
        <strain evidence="1">Sukarami</strain>
    </source>
</reference>
<comment type="caution">
    <text evidence="1">The sequence shown here is derived from an EMBL/GenBank/DDBJ whole genome shotgun (WGS) entry which is preliminary data.</text>
</comment>
<protein>
    <submittedName>
        <fullName evidence="1">Uncharacterized protein</fullName>
    </submittedName>
</protein>
<proteinExistence type="predicted"/>
<name>A0A9P9YGW0_9MUSC</name>
<evidence type="ECO:0000313" key="2">
    <source>
        <dbReference type="Proteomes" id="UP001059596"/>
    </source>
</evidence>